<sequence length="535" mass="58898">MTSAVTAPMRAGGWNVILTIANQQYLGGIYQNPREPTVTFGDLCAELALCFDYPGGGKLLNNVDNVDNVNSVKTANTVNAASLVDSANNDSNQDQDNINERPWFDIAFALAETPDEADFPVNHPSFITSERFNELVPGLASESATRRRTVTYHIVHHKPCNISGSFKDHIRAKCVYSLPDPRRRHHPAFLPYNKSSTDPRLNIMPLRRKAKARSQSPPKRSGATSPNKPDDAAGGPDNQSYDMIAPADMDMNIDAARKTISDFRMACIAQASCCAISGGGRPWSALQPIGPGVQACHIVPQQHYHLYPLGGPSDTTQDSTRRLCQAWEKTWSPGNGILLMKHIHDFFDARLLSIHPTTLRIRVFVPFEDLELYHGRKAQIPPRVDRSALAHHYDMCCIENMAAERPNIILSSLDATNRSSSAISLVSPSSGGSTPLSGRPSLPMTPSSGDALQTAPPAGDPSKRRRPTRNGNETQGCVNDDDEYWSEEEVVQDLLRGRKRQRPDDFSFDGYVTQSNSREFLANVNRELQKGLGLA</sequence>
<dbReference type="AlphaFoldDB" id="J4KL32"/>
<keyword evidence="4" id="KW-1185">Reference proteome</keyword>
<feature type="compositionally biased region" description="Polar residues" evidence="1">
    <location>
        <begin position="213"/>
        <end position="227"/>
    </location>
</feature>
<dbReference type="EMBL" id="JH725207">
    <property type="protein sequence ID" value="EJP61499.1"/>
    <property type="molecule type" value="Genomic_DNA"/>
</dbReference>
<dbReference type="InParanoid" id="J4KL32"/>
<dbReference type="HOGENOM" id="CLU_017783_1_0_1"/>
<name>J4KL32_BEAB2</name>
<dbReference type="RefSeq" id="XP_008602897.1">
    <property type="nucleotide sequence ID" value="XM_008604675.1"/>
</dbReference>
<dbReference type="GeneID" id="19892590"/>
<evidence type="ECO:0000259" key="2">
    <source>
        <dbReference type="Pfam" id="PF13391"/>
    </source>
</evidence>
<evidence type="ECO:0000313" key="3">
    <source>
        <dbReference type="EMBL" id="EJP61499.1"/>
    </source>
</evidence>
<dbReference type="InterPro" id="IPR003615">
    <property type="entry name" value="HNH_nuc"/>
</dbReference>
<dbReference type="OrthoDB" id="4870120at2759"/>
<protein>
    <recommendedName>
        <fullName evidence="2">HNH nuclease domain-containing protein</fullName>
    </recommendedName>
</protein>
<accession>J4KL32</accession>
<feature type="region of interest" description="Disordered" evidence="1">
    <location>
        <begin position="208"/>
        <end position="243"/>
    </location>
</feature>
<feature type="compositionally biased region" description="Low complexity" evidence="1">
    <location>
        <begin position="422"/>
        <end position="442"/>
    </location>
</feature>
<evidence type="ECO:0000313" key="4">
    <source>
        <dbReference type="Proteomes" id="UP000002762"/>
    </source>
</evidence>
<organism evidence="3 4">
    <name type="scientific">Beauveria bassiana (strain ARSEF 2860)</name>
    <name type="common">White muscardine disease fungus</name>
    <name type="synonym">Tritirachium shiotae</name>
    <dbReference type="NCBI Taxonomy" id="655819"/>
    <lineage>
        <taxon>Eukaryota</taxon>
        <taxon>Fungi</taxon>
        <taxon>Dikarya</taxon>
        <taxon>Ascomycota</taxon>
        <taxon>Pezizomycotina</taxon>
        <taxon>Sordariomycetes</taxon>
        <taxon>Hypocreomycetidae</taxon>
        <taxon>Hypocreales</taxon>
        <taxon>Cordycipitaceae</taxon>
        <taxon>Beauveria</taxon>
    </lineage>
</organism>
<feature type="domain" description="HNH nuclease" evidence="2">
    <location>
        <begin position="274"/>
        <end position="355"/>
    </location>
</feature>
<dbReference type="Proteomes" id="UP000002762">
    <property type="component" value="Unassembled WGS sequence"/>
</dbReference>
<evidence type="ECO:0000256" key="1">
    <source>
        <dbReference type="SAM" id="MobiDB-lite"/>
    </source>
</evidence>
<feature type="region of interest" description="Disordered" evidence="1">
    <location>
        <begin position="422"/>
        <end position="483"/>
    </location>
</feature>
<dbReference type="Pfam" id="PF13391">
    <property type="entry name" value="HNH_2"/>
    <property type="match status" value="1"/>
</dbReference>
<gene>
    <name evidence="3" type="ORF">BBA_09578</name>
</gene>
<reference evidence="3 4" key="1">
    <citation type="journal article" date="2012" name="Sci. Rep.">
        <title>Genomic perspectives on the evolution of fungal entomopathogenicity in Beauveria bassiana.</title>
        <authorList>
            <person name="Xiao G."/>
            <person name="Ying S.H."/>
            <person name="Zheng P."/>
            <person name="Wang Z.L."/>
            <person name="Zhang S."/>
            <person name="Xie X.Q."/>
            <person name="Shang Y."/>
            <person name="St Leger R.J."/>
            <person name="Zhao G.P."/>
            <person name="Wang C."/>
            <person name="Feng M.G."/>
        </authorList>
    </citation>
    <scope>NUCLEOTIDE SEQUENCE [LARGE SCALE GENOMIC DNA]</scope>
    <source>
        <strain evidence="3 4">ARSEF 2860</strain>
    </source>
</reference>
<proteinExistence type="predicted"/>